<dbReference type="Pfam" id="PF02659">
    <property type="entry name" value="Mntp"/>
    <property type="match status" value="1"/>
</dbReference>
<feature type="transmembrane region" description="Helical" evidence="5">
    <location>
        <begin position="28"/>
        <end position="53"/>
    </location>
</feature>
<dbReference type="EMBL" id="SADV01000009">
    <property type="protein sequence ID" value="TQR32267.1"/>
    <property type="molecule type" value="Genomic_DNA"/>
</dbReference>
<evidence type="ECO:0000313" key="7">
    <source>
        <dbReference type="Proteomes" id="UP000317944"/>
    </source>
</evidence>
<evidence type="ECO:0000256" key="2">
    <source>
        <dbReference type="ARBA" id="ARBA00022692"/>
    </source>
</evidence>
<protein>
    <recommendedName>
        <fullName evidence="8">Mn2+ efflux pump MntP</fullName>
    </recommendedName>
</protein>
<feature type="transmembrane region" description="Helical" evidence="5">
    <location>
        <begin position="90"/>
        <end position="110"/>
    </location>
</feature>
<keyword evidence="2 5" id="KW-0812">Transmembrane</keyword>
<feature type="transmembrane region" description="Helical" evidence="5">
    <location>
        <begin position="59"/>
        <end position="78"/>
    </location>
</feature>
<feature type="transmembrane region" description="Helical" evidence="5">
    <location>
        <begin position="116"/>
        <end position="135"/>
    </location>
</feature>
<comment type="caution">
    <text evidence="6">The sequence shown here is derived from an EMBL/GenBank/DDBJ whole genome shotgun (WGS) entry which is preliminary data.</text>
</comment>
<proteinExistence type="predicted"/>
<dbReference type="PANTHER" id="PTHR35529:SF1">
    <property type="entry name" value="MANGANESE EFFLUX PUMP MNTP-RELATED"/>
    <property type="match status" value="1"/>
</dbReference>
<keyword evidence="3 5" id="KW-1133">Transmembrane helix</keyword>
<dbReference type="InterPro" id="IPR003810">
    <property type="entry name" value="Mntp/YtaF"/>
</dbReference>
<evidence type="ECO:0000313" key="6">
    <source>
        <dbReference type="EMBL" id="TQR32267.1"/>
    </source>
</evidence>
<evidence type="ECO:0000256" key="1">
    <source>
        <dbReference type="ARBA" id="ARBA00022475"/>
    </source>
</evidence>
<dbReference type="PANTHER" id="PTHR35529">
    <property type="entry name" value="MANGANESE EFFLUX PUMP MNTP-RELATED"/>
    <property type="match status" value="1"/>
</dbReference>
<dbReference type="OrthoDB" id="2452195at2"/>
<gene>
    <name evidence="6" type="ORF">C7Y47_13175</name>
</gene>
<evidence type="ECO:0008006" key="8">
    <source>
        <dbReference type="Google" id="ProtNLM"/>
    </source>
</evidence>
<evidence type="ECO:0000256" key="5">
    <source>
        <dbReference type="SAM" id="Phobius"/>
    </source>
</evidence>
<name>A0A544UHE9_LYSSH</name>
<organism evidence="6 7">
    <name type="scientific">Lysinibacillus sphaericus</name>
    <name type="common">Bacillus sphaericus</name>
    <dbReference type="NCBI Taxonomy" id="1421"/>
    <lineage>
        <taxon>Bacteria</taxon>
        <taxon>Bacillati</taxon>
        <taxon>Bacillota</taxon>
        <taxon>Bacilli</taxon>
        <taxon>Bacillales</taxon>
        <taxon>Bacillaceae</taxon>
        <taxon>Lysinibacillus</taxon>
    </lineage>
</organism>
<dbReference type="Proteomes" id="UP000317944">
    <property type="component" value="Unassembled WGS sequence"/>
</dbReference>
<accession>A0A544UHE9</accession>
<keyword evidence="4 5" id="KW-0472">Membrane</keyword>
<evidence type="ECO:0000256" key="4">
    <source>
        <dbReference type="ARBA" id="ARBA00023136"/>
    </source>
</evidence>
<feature type="transmembrane region" description="Helical" evidence="5">
    <location>
        <begin position="147"/>
        <end position="163"/>
    </location>
</feature>
<keyword evidence="1" id="KW-1003">Cell membrane</keyword>
<evidence type="ECO:0000256" key="3">
    <source>
        <dbReference type="ARBA" id="ARBA00022989"/>
    </source>
</evidence>
<dbReference type="AlphaFoldDB" id="A0A544UHE9"/>
<dbReference type="RefSeq" id="WP_142509193.1">
    <property type="nucleotide sequence ID" value="NZ_SADV01000009.1"/>
</dbReference>
<reference evidence="6 7" key="1">
    <citation type="submission" date="2018-03" db="EMBL/GenBank/DDBJ databases">
        <title>Aerobic endospore-forming bacteria genome sequencing and assembly.</title>
        <authorList>
            <person name="Cavalcante D.A."/>
            <person name="Driks A."/>
            <person name="Putonti C."/>
            <person name="De-Souza M.T."/>
        </authorList>
    </citation>
    <scope>NUCLEOTIDE SEQUENCE [LARGE SCALE GENOMIC DNA]</scope>
    <source>
        <strain evidence="6 7">SDF0037</strain>
    </source>
</reference>
<sequence>MQGILAGILTSVDVIGLYVLIPNVRYRFFLSVWTAALHMLFPLLGFELGHFLVHFFLEWGQWISSILLFCMGLHLLLFTRKDEKVTISPILLAVTASLDTFSVSISFGMLHLEKSVFIISAGVSALICSYGSLVIARRSQVLLGDKFQIITGVFFIIMSVLAIRQ</sequence>
<feature type="transmembrane region" description="Helical" evidence="5">
    <location>
        <begin position="6"/>
        <end position="21"/>
    </location>
</feature>